<sequence>MSIYLEFPAIEDYPVYIPLEHITAVIPDWLANLVQTSAPEADEADN</sequence>
<dbReference type="EMBL" id="FWXT01000005">
    <property type="protein sequence ID" value="SMD06145.1"/>
    <property type="molecule type" value="Genomic_DNA"/>
</dbReference>
<evidence type="ECO:0000313" key="2">
    <source>
        <dbReference type="Proteomes" id="UP000192756"/>
    </source>
</evidence>
<protein>
    <submittedName>
        <fullName evidence="1">Uncharacterized protein</fullName>
    </submittedName>
</protein>
<organism evidence="1 2">
    <name type="scientific">Pedobacter africanus</name>
    <dbReference type="NCBI Taxonomy" id="151894"/>
    <lineage>
        <taxon>Bacteria</taxon>
        <taxon>Pseudomonadati</taxon>
        <taxon>Bacteroidota</taxon>
        <taxon>Sphingobacteriia</taxon>
        <taxon>Sphingobacteriales</taxon>
        <taxon>Sphingobacteriaceae</taxon>
        <taxon>Pedobacter</taxon>
    </lineage>
</organism>
<evidence type="ECO:0000313" key="1">
    <source>
        <dbReference type="EMBL" id="SMD06145.1"/>
    </source>
</evidence>
<keyword evidence="2" id="KW-1185">Reference proteome</keyword>
<reference evidence="2" key="1">
    <citation type="submission" date="2017-04" db="EMBL/GenBank/DDBJ databases">
        <authorList>
            <person name="Varghese N."/>
            <person name="Submissions S."/>
        </authorList>
    </citation>
    <scope>NUCLEOTIDE SEQUENCE [LARGE SCALE GENOMIC DNA]</scope>
    <source>
        <strain evidence="2">DSM 12126</strain>
    </source>
</reference>
<dbReference type="AlphaFoldDB" id="A0A1W2E906"/>
<proteinExistence type="predicted"/>
<accession>A0A1W2E906</accession>
<dbReference type="RefSeq" id="WP_159451767.1">
    <property type="nucleotide sequence ID" value="NZ_FWXT01000005.1"/>
</dbReference>
<gene>
    <name evidence="1" type="ORF">SAMN04488524_4566</name>
</gene>
<dbReference type="Proteomes" id="UP000192756">
    <property type="component" value="Unassembled WGS sequence"/>
</dbReference>
<name>A0A1W2E906_9SPHI</name>